<protein>
    <submittedName>
        <fullName evidence="1">Uncharacterized protein</fullName>
    </submittedName>
</protein>
<dbReference type="AlphaFoldDB" id="A0A1Y0LJP5"/>
<reference evidence="3 4" key="1">
    <citation type="submission" date="2016-05" db="EMBL/GenBank/DDBJ databases">
        <title>Complete genome sequence of two 2,5-diketo-D-glunonic acid producing strain Tatumella citrea.</title>
        <authorList>
            <person name="Duan C."/>
            <person name="Yang J."/>
            <person name="Yang S."/>
        </authorList>
    </citation>
    <scope>NUCLEOTIDE SEQUENCE [LARGE SCALE GENOMIC DNA]</scope>
    <source>
        <strain evidence="2 3">ATCC 39140</strain>
        <strain evidence="1 4">DSM 13699</strain>
    </source>
</reference>
<organism evidence="1 4">
    <name type="scientific">Tatumella citrea</name>
    <name type="common">Pantoea citrea</name>
    <dbReference type="NCBI Taxonomy" id="53336"/>
    <lineage>
        <taxon>Bacteria</taxon>
        <taxon>Pseudomonadati</taxon>
        <taxon>Pseudomonadota</taxon>
        <taxon>Gammaproteobacteria</taxon>
        <taxon>Enterobacterales</taxon>
        <taxon>Erwiniaceae</taxon>
        <taxon>Tatumella</taxon>
    </lineage>
</organism>
<dbReference type="EMBL" id="CP015581">
    <property type="protein sequence ID" value="ARU97859.1"/>
    <property type="molecule type" value="Genomic_DNA"/>
</dbReference>
<evidence type="ECO:0000313" key="4">
    <source>
        <dbReference type="Proteomes" id="UP000195814"/>
    </source>
</evidence>
<name>A0A1Y0LJP5_TATCI</name>
<evidence type="ECO:0000313" key="3">
    <source>
        <dbReference type="Proteomes" id="UP000195729"/>
    </source>
</evidence>
<sequence length="139" mass="16179">MALMMNGIPRQMEIAIANLYRYIASKLQEKRKSHSERNNHILELVDLGNKIFVSYESLLTSPSEAVNYSAFISDFRYDDYESVNLYGLPVGADRHLHFNIITAHKTVHDKLDFFGVKVEIFKESDDFFCLFRCRKLCGF</sequence>
<accession>A0A1Y0LJP5</accession>
<dbReference type="KEGG" id="tci:A7K98_08550"/>
<dbReference type="Proteomes" id="UP000195814">
    <property type="component" value="Chromosome"/>
</dbReference>
<proteinExistence type="predicted"/>
<evidence type="ECO:0000313" key="2">
    <source>
        <dbReference type="EMBL" id="ARU97859.1"/>
    </source>
</evidence>
<keyword evidence="3" id="KW-1185">Reference proteome</keyword>
<dbReference type="Proteomes" id="UP000195729">
    <property type="component" value="Chromosome"/>
</dbReference>
<dbReference type="EMBL" id="CP015579">
    <property type="protein sequence ID" value="ARU93821.1"/>
    <property type="molecule type" value="Genomic_DNA"/>
</dbReference>
<gene>
    <name evidence="1" type="ORF">A7K98_08550</name>
    <name evidence="2" type="ORF">A7K99_08550</name>
</gene>
<evidence type="ECO:0000313" key="1">
    <source>
        <dbReference type="EMBL" id="ARU93821.1"/>
    </source>
</evidence>